<feature type="compositionally biased region" description="Pro residues" evidence="4">
    <location>
        <begin position="291"/>
        <end position="305"/>
    </location>
</feature>
<dbReference type="GO" id="GO:0019783">
    <property type="term" value="F:ubiquitin-like protein peptidase activity"/>
    <property type="evidence" value="ECO:0007669"/>
    <property type="project" value="UniProtKB-ARBA"/>
</dbReference>
<gene>
    <name evidence="6" type="ORF">DFP72DRAFT_1018573</name>
</gene>
<organism evidence="6 7">
    <name type="scientific">Ephemerocybe angulata</name>
    <dbReference type="NCBI Taxonomy" id="980116"/>
    <lineage>
        <taxon>Eukaryota</taxon>
        <taxon>Fungi</taxon>
        <taxon>Dikarya</taxon>
        <taxon>Basidiomycota</taxon>
        <taxon>Agaricomycotina</taxon>
        <taxon>Agaricomycetes</taxon>
        <taxon>Agaricomycetidae</taxon>
        <taxon>Agaricales</taxon>
        <taxon>Agaricineae</taxon>
        <taxon>Psathyrellaceae</taxon>
        <taxon>Ephemerocybe</taxon>
    </lineage>
</organism>
<feature type="region of interest" description="Disordered" evidence="4">
    <location>
        <begin position="247"/>
        <end position="341"/>
    </location>
</feature>
<proteinExistence type="inferred from homology"/>
<comment type="similarity">
    <text evidence="1">Belongs to the peptidase C48 family.</text>
</comment>
<dbReference type="PROSITE" id="PS50600">
    <property type="entry name" value="ULP_PROTEASE"/>
    <property type="match status" value="1"/>
</dbReference>
<dbReference type="InterPro" id="IPR038765">
    <property type="entry name" value="Papain-like_cys_pep_sf"/>
</dbReference>
<sequence length="1286" mass="144232">MAAISAASSLPQGINAPSAPEPENGGDVEMDDGSGEYEDVPDVEPEAEPTKSPKEKRLIPDETAEQLYARWKGLLPKLVSPYLQYQRSMSGKEWTRPPSQLSARCRQPENCKRTTFTVTSLFFGSFHTCTIVACECQSLPIVLIAHGLFPTAPHSPRMAISVELLELFLAVSERSSDAVTALAVALNRSYRSRGFVVRNAKGEMIRQPFRRGLGYALRWYDCLRVEIERRKEAAISAKFERSRPLLAPTTLPSVSPTSQPSTTAQATSDIDNTQRPLDEPRPPCASQALPPQNPDPTHQPAPTSSPQPVDEPRTPGAGRAAPPHHPDPTHQPSLTSTSEPNVGPELVEAARILYARCPACFGLKVWGRPLTQGGDVHLAVDGNFNHRHVRNAANSPKFYDPTYVLPKEKVDAVGERIEGARKRVKKKEPAVPDTAIDACEESHESGTGSTVKTSMEKFDSGGLAAIVCRHDIPLFIANIDTPGEQQKYAVALLEQVIELLPRNATIVTLYDVGCVLDRSVTNYEIFPDSVSRRLLFATSIMHSYVHIWSCQLHYNPRMKNGLGLTDGENVERLWSALRRLIGVCRNSAANRRIWLIDRQVGSVAQERRGELGVWLRRKLTKGVADHRAEALASLKKCGVSEAFLREQWVLQKEEELSLRAHKPTKLKKELNQLMGIQDDIDALSKTVATTTAQIKNSILPKSCTQHLKVLQNRLDGIHENAQDMYVSLNVNEEFPSLTGVDLEFVRKIFLLRELKQAVQKRATSAFWEFDKLDRAAGGKDMVLGTKMHQHVRHAMSKKTSALENAVKRYNSEVKHLVSLRKSNCTIPIPEPLPTSIADLKTSTTLMEAVWVDPVDPETHRWVRDAKVRDGIRAMHKLDRCQEELHRLGREADNMLRWYKRELTAVVEAIRDPQNSDLIGLLEQDLEDLLALSKAWGTVLVDEQKYRACTREIMDGVSRVTLTWMGHELRDGGGQSSRTDGNAMEEVRNDDGKLVDVDDGGVTDAPNDLLFDEDDLECERDEEVEISPEDICLQDLAEEQANGDKLAVDTGLLRALTPPELPSSVSPTPRNLYNPVSKRLHAILATDELQRLSSPSGWLNDDCVNGLAVLLHQIYLDSDNKEYVSRFIVFSSLVFRKSRETVIRQCRHLPYWTRDIWILPINRPDEKHWVLAIILPLRRRIYLFDSFAHTKSWQRDIPDIISFVESLNHYAESQGHPPSTTSDPWIAEPVISRRLQKNTRDCGVWVLAAILSCLRGFHVPDMTEKEITVFRSVLYRLALHVPTVGLK</sequence>
<dbReference type="Pfam" id="PF18758">
    <property type="entry name" value="KDZ"/>
    <property type="match status" value="1"/>
</dbReference>
<accession>A0A8H6HE31</accession>
<evidence type="ECO:0000256" key="1">
    <source>
        <dbReference type="ARBA" id="ARBA00005234"/>
    </source>
</evidence>
<dbReference type="PANTHER" id="PTHR33096">
    <property type="entry name" value="CXC2 DOMAIN-CONTAINING PROTEIN"/>
    <property type="match status" value="1"/>
</dbReference>
<dbReference type="PANTHER" id="PTHR33096:SF1">
    <property type="entry name" value="CXC1-LIKE CYSTEINE CLUSTER ASSOCIATED WITH KDZ TRANSPOSASES DOMAIN-CONTAINING PROTEIN"/>
    <property type="match status" value="1"/>
</dbReference>
<dbReference type="OrthoDB" id="3253684at2759"/>
<keyword evidence="7" id="KW-1185">Reference proteome</keyword>
<feature type="compositionally biased region" description="Polar residues" evidence="4">
    <location>
        <begin position="1"/>
        <end position="12"/>
    </location>
</feature>
<dbReference type="GO" id="GO:0006508">
    <property type="term" value="P:proteolysis"/>
    <property type="evidence" value="ECO:0007669"/>
    <property type="project" value="UniProtKB-KW"/>
</dbReference>
<dbReference type="Proteomes" id="UP000521943">
    <property type="component" value="Unassembled WGS sequence"/>
</dbReference>
<keyword evidence="2" id="KW-0645">Protease</keyword>
<feature type="compositionally biased region" description="Acidic residues" evidence="4">
    <location>
        <begin position="24"/>
        <end position="47"/>
    </location>
</feature>
<name>A0A8H6HE31_9AGAR</name>
<dbReference type="Pfam" id="PF02902">
    <property type="entry name" value="Peptidase_C48"/>
    <property type="match status" value="1"/>
</dbReference>
<evidence type="ECO:0000256" key="4">
    <source>
        <dbReference type="SAM" id="MobiDB-lite"/>
    </source>
</evidence>
<protein>
    <recommendedName>
        <fullName evidence="5">Ubiquitin-like protease family profile domain-containing protein</fullName>
    </recommendedName>
</protein>
<comment type="caution">
    <text evidence="6">The sequence shown here is derived from an EMBL/GenBank/DDBJ whole genome shotgun (WGS) entry which is preliminary data.</text>
</comment>
<feature type="compositionally biased region" description="Basic and acidic residues" evidence="4">
    <location>
        <begin position="48"/>
        <end position="59"/>
    </location>
</feature>
<feature type="region of interest" description="Disordered" evidence="4">
    <location>
        <begin position="1"/>
        <end position="59"/>
    </location>
</feature>
<keyword evidence="3" id="KW-0378">Hydrolase</keyword>
<evidence type="ECO:0000313" key="7">
    <source>
        <dbReference type="Proteomes" id="UP000521943"/>
    </source>
</evidence>
<evidence type="ECO:0000256" key="3">
    <source>
        <dbReference type="ARBA" id="ARBA00022801"/>
    </source>
</evidence>
<evidence type="ECO:0000259" key="5">
    <source>
        <dbReference type="PROSITE" id="PS50600"/>
    </source>
</evidence>
<dbReference type="InterPro" id="IPR003653">
    <property type="entry name" value="Peptidase_C48_C"/>
</dbReference>
<feature type="compositionally biased region" description="Polar residues" evidence="4">
    <location>
        <begin position="330"/>
        <end position="340"/>
    </location>
</feature>
<dbReference type="EMBL" id="JACGCI010000115">
    <property type="protein sequence ID" value="KAF6744700.1"/>
    <property type="molecule type" value="Genomic_DNA"/>
</dbReference>
<dbReference type="InterPro" id="IPR040521">
    <property type="entry name" value="KDZ"/>
</dbReference>
<evidence type="ECO:0000256" key="2">
    <source>
        <dbReference type="ARBA" id="ARBA00022670"/>
    </source>
</evidence>
<dbReference type="Gene3D" id="3.40.395.10">
    <property type="entry name" value="Adenoviral Proteinase, Chain A"/>
    <property type="match status" value="1"/>
</dbReference>
<feature type="domain" description="Ubiquitin-like protease family profile" evidence="5">
    <location>
        <begin position="1081"/>
        <end position="1252"/>
    </location>
</feature>
<reference evidence="6 7" key="1">
    <citation type="submission" date="2020-07" db="EMBL/GenBank/DDBJ databases">
        <title>Comparative genomics of pyrophilous fungi reveals a link between fire events and developmental genes.</title>
        <authorList>
            <consortium name="DOE Joint Genome Institute"/>
            <person name="Steindorff A.S."/>
            <person name="Carver A."/>
            <person name="Calhoun S."/>
            <person name="Stillman K."/>
            <person name="Liu H."/>
            <person name="Lipzen A."/>
            <person name="Pangilinan J."/>
            <person name="Labutti K."/>
            <person name="Bruns T.D."/>
            <person name="Grigoriev I.V."/>
        </authorList>
    </citation>
    <scope>NUCLEOTIDE SEQUENCE [LARGE SCALE GENOMIC DNA]</scope>
    <source>
        <strain evidence="6 7">CBS 144469</strain>
    </source>
</reference>
<feature type="compositionally biased region" description="Low complexity" evidence="4">
    <location>
        <begin position="247"/>
        <end position="268"/>
    </location>
</feature>
<dbReference type="SUPFAM" id="SSF54001">
    <property type="entry name" value="Cysteine proteinases"/>
    <property type="match status" value="1"/>
</dbReference>
<evidence type="ECO:0000313" key="6">
    <source>
        <dbReference type="EMBL" id="KAF6744700.1"/>
    </source>
</evidence>
<dbReference type="GO" id="GO:0008234">
    <property type="term" value="F:cysteine-type peptidase activity"/>
    <property type="evidence" value="ECO:0007669"/>
    <property type="project" value="InterPro"/>
</dbReference>